<reference evidence="1" key="2">
    <citation type="journal article" date="2022" name="New Phytol.">
        <title>Evolutionary transition to the ectomycorrhizal habit in the genomes of a hyperdiverse lineage of mushroom-forming fungi.</title>
        <authorList>
            <person name="Looney B."/>
            <person name="Miyauchi S."/>
            <person name="Morin E."/>
            <person name="Drula E."/>
            <person name="Courty P.E."/>
            <person name="Kohler A."/>
            <person name="Kuo A."/>
            <person name="LaButti K."/>
            <person name="Pangilinan J."/>
            <person name="Lipzen A."/>
            <person name="Riley R."/>
            <person name="Andreopoulos W."/>
            <person name="He G."/>
            <person name="Johnson J."/>
            <person name="Nolan M."/>
            <person name="Tritt A."/>
            <person name="Barry K.W."/>
            <person name="Grigoriev I.V."/>
            <person name="Nagy L.G."/>
            <person name="Hibbett D."/>
            <person name="Henrissat B."/>
            <person name="Matheny P.B."/>
            <person name="Labbe J."/>
            <person name="Martin F.M."/>
        </authorList>
    </citation>
    <scope>NUCLEOTIDE SEQUENCE</scope>
    <source>
        <strain evidence="1">HHB10654</strain>
    </source>
</reference>
<evidence type="ECO:0000313" key="2">
    <source>
        <dbReference type="Proteomes" id="UP000814140"/>
    </source>
</evidence>
<dbReference type="EMBL" id="MU277245">
    <property type="protein sequence ID" value="KAI0057579.1"/>
    <property type="molecule type" value="Genomic_DNA"/>
</dbReference>
<sequence>MFSSAQESSSPTTLSLSNRNPSSSLRRTGESVCSALLAIVKILEPLSKEVPHLEAAVGVVLKIAEAVKAAKHNKEECYRLGEKIQRILTAALDSFLKHGVYYMDASMYEPIDSLARELTAIHGHILTLSNKGMLKRFLSAAEDKDILADLEKSVNDVVQLLLVKTQVTTGMDVEYLRNENVRRLVADMRHPGGWQESRRSLPGTRTSYLNEIDAWSRNPDSPSVLWLTGIAGAGKSTIATEVAARLHEQKAIYSCFFFDRHADTALSVIQVLAFGLSFSPGLRLPITGAFENTSDPRAALSLQQQLHALVVSPLVERLSAPAFRDKPVVLIMDGLDECRRDLCTDLLRGIHLAQIRLPPNVKFFLTSRPQSDIAMAMETISASHLAIDVSGYGEEGDDARAFIEAELGRIRKAKNLSGEWSEKQLARDVAALSERAAGLFQWAKVVCTLLNDSFSPCSVISRILRLVPETEPEANLDGLYLEALRIALPRASRDPELQVAYKTVVGFIISAPDPPEILLICNLFDMAEERVRRLLTDLGCVVRVGWMGELTIAHASFSDFITDATRCSDLTFYIDPVLANQRMDDAYNALLPQLPWCKLTDLQLSEEFLNVIAPSFSVDVYPDPLACLRDNCVYVLPLMLASILFNEDVPSFLTDAGLSRLDALSVEKFYYKAHKSVRVFLSCFHLEVDWNWNLLQNIYSACLLSSDTKQWPLPLRPLPPSAIWTKYTLHNWRALKKEHPSWRPNEELRRYLEDLRYGTAAPRSLDGPEGAALED</sequence>
<evidence type="ECO:0000313" key="1">
    <source>
        <dbReference type="EMBL" id="KAI0057579.1"/>
    </source>
</evidence>
<name>A0ACB8SLW8_9AGAM</name>
<accession>A0ACB8SLW8</accession>
<organism evidence="1 2">
    <name type="scientific">Artomyces pyxidatus</name>
    <dbReference type="NCBI Taxonomy" id="48021"/>
    <lineage>
        <taxon>Eukaryota</taxon>
        <taxon>Fungi</taxon>
        <taxon>Dikarya</taxon>
        <taxon>Basidiomycota</taxon>
        <taxon>Agaricomycotina</taxon>
        <taxon>Agaricomycetes</taxon>
        <taxon>Russulales</taxon>
        <taxon>Auriscalpiaceae</taxon>
        <taxon>Artomyces</taxon>
    </lineage>
</organism>
<gene>
    <name evidence="1" type="ORF">BV25DRAFT_1367527</name>
</gene>
<proteinExistence type="predicted"/>
<reference evidence="1" key="1">
    <citation type="submission" date="2021-03" db="EMBL/GenBank/DDBJ databases">
        <authorList>
            <consortium name="DOE Joint Genome Institute"/>
            <person name="Ahrendt S."/>
            <person name="Looney B.P."/>
            <person name="Miyauchi S."/>
            <person name="Morin E."/>
            <person name="Drula E."/>
            <person name="Courty P.E."/>
            <person name="Chicoki N."/>
            <person name="Fauchery L."/>
            <person name="Kohler A."/>
            <person name="Kuo A."/>
            <person name="Labutti K."/>
            <person name="Pangilinan J."/>
            <person name="Lipzen A."/>
            <person name="Riley R."/>
            <person name="Andreopoulos W."/>
            <person name="He G."/>
            <person name="Johnson J."/>
            <person name="Barry K.W."/>
            <person name="Grigoriev I.V."/>
            <person name="Nagy L."/>
            <person name="Hibbett D."/>
            <person name="Henrissat B."/>
            <person name="Matheny P.B."/>
            <person name="Labbe J."/>
            <person name="Martin F."/>
        </authorList>
    </citation>
    <scope>NUCLEOTIDE SEQUENCE</scope>
    <source>
        <strain evidence="1">HHB10654</strain>
    </source>
</reference>
<dbReference type="Proteomes" id="UP000814140">
    <property type="component" value="Unassembled WGS sequence"/>
</dbReference>
<protein>
    <submittedName>
        <fullName evidence="1">Uncharacterized protein</fullName>
    </submittedName>
</protein>
<comment type="caution">
    <text evidence="1">The sequence shown here is derived from an EMBL/GenBank/DDBJ whole genome shotgun (WGS) entry which is preliminary data.</text>
</comment>
<keyword evidence="2" id="KW-1185">Reference proteome</keyword>